<dbReference type="PROSITE" id="PS50878">
    <property type="entry name" value="RT_POL"/>
    <property type="match status" value="1"/>
</dbReference>
<dbReference type="Pfam" id="PF00078">
    <property type="entry name" value="RVT_1"/>
    <property type="match status" value="1"/>
</dbReference>
<comment type="caution">
    <text evidence="2">The sequence shown here is derived from an EMBL/GenBank/DDBJ whole genome shotgun (WGS) entry which is preliminary data.</text>
</comment>
<evidence type="ECO:0000259" key="1">
    <source>
        <dbReference type="PROSITE" id="PS50878"/>
    </source>
</evidence>
<organism evidence="2 3">
    <name type="scientific">Elysia marginata</name>
    <dbReference type="NCBI Taxonomy" id="1093978"/>
    <lineage>
        <taxon>Eukaryota</taxon>
        <taxon>Metazoa</taxon>
        <taxon>Spiralia</taxon>
        <taxon>Lophotrochozoa</taxon>
        <taxon>Mollusca</taxon>
        <taxon>Gastropoda</taxon>
        <taxon>Heterobranchia</taxon>
        <taxon>Euthyneura</taxon>
        <taxon>Panpulmonata</taxon>
        <taxon>Sacoglossa</taxon>
        <taxon>Placobranchoidea</taxon>
        <taxon>Plakobranchidae</taxon>
        <taxon>Elysia</taxon>
    </lineage>
</organism>
<dbReference type="Proteomes" id="UP000762676">
    <property type="component" value="Unassembled WGS sequence"/>
</dbReference>
<dbReference type="SUPFAM" id="SSF56672">
    <property type="entry name" value="DNA/RNA polymerases"/>
    <property type="match status" value="1"/>
</dbReference>
<dbReference type="InterPro" id="IPR043502">
    <property type="entry name" value="DNA/RNA_pol_sf"/>
</dbReference>
<dbReference type="EMBL" id="BMAT01002883">
    <property type="protein sequence ID" value="GFS16136.1"/>
    <property type="molecule type" value="Genomic_DNA"/>
</dbReference>
<proteinExistence type="predicted"/>
<sequence>MVSNIDSPPIIAAEVEYALKKMKSGKAPGLQHFNRNVKLGNFGIKKLTEIFNDIYNSGHLPEDPLQSVLITLPKKTRAVVCGDFRTISLMSNVTKLLLKVLLERMKREIEYEISDEQFGFRPNFGTREGIFCLNTIMQKYIGCNKEIYACFIDYAKAFDRVHHTEMIQILEKIGINCKDIRIIAHSYWYQKAAIRSGCDISDLTSIKRGVRQGCVLSPYLFNIYTEFIFRETSKYHGLNIGGRKFNNIRYADDTVLLTENAEDLQLLAEAVNKHSNDVGLEMNVKNTKTMVITKFTPKATSIKIKGESIEQASSFKYLGQQVNDSNNQDDELKKRINLAKVKHASFLKDVLEGKLEGSRPRGRQRRRWIDDITEWTGNDIHQCTVEAQNRAKWRSVSSQPLEQERHRE</sequence>
<accession>A0AAV4J4E5</accession>
<reference evidence="2 3" key="1">
    <citation type="journal article" date="2021" name="Elife">
        <title>Chloroplast acquisition without the gene transfer in kleptoplastic sea slugs, Plakobranchus ocellatus.</title>
        <authorList>
            <person name="Maeda T."/>
            <person name="Takahashi S."/>
            <person name="Yoshida T."/>
            <person name="Shimamura S."/>
            <person name="Takaki Y."/>
            <person name="Nagai Y."/>
            <person name="Toyoda A."/>
            <person name="Suzuki Y."/>
            <person name="Arimoto A."/>
            <person name="Ishii H."/>
            <person name="Satoh N."/>
            <person name="Nishiyama T."/>
            <person name="Hasebe M."/>
            <person name="Maruyama T."/>
            <person name="Minagawa J."/>
            <person name="Obokata J."/>
            <person name="Shigenobu S."/>
        </authorList>
    </citation>
    <scope>NUCLEOTIDE SEQUENCE [LARGE SCALE GENOMIC DNA]</scope>
</reference>
<dbReference type="GO" id="GO:0004519">
    <property type="term" value="F:endonuclease activity"/>
    <property type="evidence" value="ECO:0007669"/>
    <property type="project" value="UniProtKB-KW"/>
</dbReference>
<evidence type="ECO:0000313" key="2">
    <source>
        <dbReference type="EMBL" id="GFS16136.1"/>
    </source>
</evidence>
<keyword evidence="2" id="KW-0378">Hydrolase</keyword>
<name>A0AAV4J4E5_9GAST</name>
<evidence type="ECO:0000313" key="3">
    <source>
        <dbReference type="Proteomes" id="UP000762676"/>
    </source>
</evidence>
<dbReference type="AlphaFoldDB" id="A0AAV4J4E5"/>
<protein>
    <submittedName>
        <fullName evidence="2">Endonuclease-reverse transcriptase</fullName>
    </submittedName>
</protein>
<feature type="domain" description="Reverse transcriptase" evidence="1">
    <location>
        <begin position="53"/>
        <end position="322"/>
    </location>
</feature>
<dbReference type="InterPro" id="IPR000477">
    <property type="entry name" value="RT_dom"/>
</dbReference>
<gene>
    <name evidence="2" type="ORF">ElyMa_001465400</name>
</gene>
<keyword evidence="2" id="KW-0540">Nuclease</keyword>
<dbReference type="PANTHER" id="PTHR47027:SF8">
    <property type="entry name" value="RIBONUCLEASE H"/>
    <property type="match status" value="1"/>
</dbReference>
<keyword evidence="3" id="KW-1185">Reference proteome</keyword>
<keyword evidence="2" id="KW-0255">Endonuclease</keyword>
<dbReference type="PANTHER" id="PTHR47027">
    <property type="entry name" value="REVERSE TRANSCRIPTASE DOMAIN-CONTAINING PROTEIN"/>
    <property type="match status" value="1"/>
</dbReference>
<dbReference type="CDD" id="cd01650">
    <property type="entry name" value="RT_nLTR_like"/>
    <property type="match status" value="1"/>
</dbReference>